<reference evidence="8 9" key="1">
    <citation type="journal article" date="2015" name="Fungal Genet. Biol.">
        <title>Evolution of novel wood decay mechanisms in Agaricales revealed by the genome sequences of Fistulina hepatica and Cylindrobasidium torrendii.</title>
        <authorList>
            <person name="Floudas D."/>
            <person name="Held B.W."/>
            <person name="Riley R."/>
            <person name="Nagy L.G."/>
            <person name="Koehler G."/>
            <person name="Ransdell A.S."/>
            <person name="Younus H."/>
            <person name="Chow J."/>
            <person name="Chiniquy J."/>
            <person name="Lipzen A."/>
            <person name="Tritt A."/>
            <person name="Sun H."/>
            <person name="Haridas S."/>
            <person name="LaButti K."/>
            <person name="Ohm R.A."/>
            <person name="Kues U."/>
            <person name="Blanchette R.A."/>
            <person name="Grigoriev I.V."/>
            <person name="Minto R.E."/>
            <person name="Hibbett D.S."/>
        </authorList>
    </citation>
    <scope>NUCLEOTIDE SEQUENCE [LARGE SCALE GENOMIC DNA]</scope>
    <source>
        <strain evidence="8 9">ATCC 64428</strain>
    </source>
</reference>
<protein>
    <submittedName>
        <fullName evidence="8">TPT-domain-containing protein</fullName>
    </submittedName>
</protein>
<dbReference type="AlphaFoldDB" id="A0A0D7A1Q7"/>
<feature type="region of interest" description="Disordered" evidence="5">
    <location>
        <begin position="376"/>
        <end position="458"/>
    </location>
</feature>
<dbReference type="InterPro" id="IPR050186">
    <property type="entry name" value="TPT_transporter"/>
</dbReference>
<dbReference type="InterPro" id="IPR004853">
    <property type="entry name" value="Sugar_P_trans_dom"/>
</dbReference>
<evidence type="ECO:0000256" key="6">
    <source>
        <dbReference type="SAM" id="Phobius"/>
    </source>
</evidence>
<sequence>MQSARKPSISLPVPALSSLSPSFSTLRFVLLCMLWYTSSALSSNTGKTIMTHFRYPITLTLVQFFFVALYCLIFMSPAIRFTRFRPPTRAIITNTLPMGMFQVGGHVFSSIAISRIPVSTVHTVKALSPLFTVLAYAFFFRVKYNPKTYISLIPLTFGVMLACSFDTSASNFIGLICAFGSAIVFVSSNIFFKKLMPSTSETHTRESTNHGLSTKLDRLNLLLYSSSMAFLLMIPIWLYYDFAPLFLLPSSPTSSSQGAHSTFHYFAVNGSVHFLQNIIAFIILSSTSPVTYSIASLIKRVVVILMAIVWFNQSVHVMQALGIALTFGGLWMYNQSRSESGDVERGERKVRAKHNVEALLLPVTQGDAMLLREVAGGSPEEPTSASVHFGMMTNTGSGVRSRPPHATSHGHAPPPLSIRPRSKTQSSVALPSTPPGYPTPLSYPSPPPSLDSPRQEGGPLWLVSEPVIEHGRVDALALSGTRVL</sequence>
<keyword evidence="9" id="KW-1185">Reference proteome</keyword>
<dbReference type="OrthoDB" id="1588579at2759"/>
<dbReference type="EMBL" id="KN882063">
    <property type="protein sequence ID" value="KIY44957.1"/>
    <property type="molecule type" value="Genomic_DNA"/>
</dbReference>
<name>A0A0D7A1Q7_9AGAR</name>
<evidence type="ECO:0000256" key="3">
    <source>
        <dbReference type="ARBA" id="ARBA00022989"/>
    </source>
</evidence>
<proteinExistence type="predicted"/>
<feature type="transmembrane region" description="Helical" evidence="6">
    <location>
        <begin position="221"/>
        <end position="240"/>
    </location>
</feature>
<evidence type="ECO:0000313" key="8">
    <source>
        <dbReference type="EMBL" id="KIY44957.1"/>
    </source>
</evidence>
<evidence type="ECO:0000256" key="1">
    <source>
        <dbReference type="ARBA" id="ARBA00004141"/>
    </source>
</evidence>
<evidence type="ECO:0000256" key="5">
    <source>
        <dbReference type="SAM" id="MobiDB-lite"/>
    </source>
</evidence>
<feature type="domain" description="Sugar phosphate transporter" evidence="7">
    <location>
        <begin position="27"/>
        <end position="334"/>
    </location>
</feature>
<organism evidence="8 9">
    <name type="scientific">Fistulina hepatica ATCC 64428</name>
    <dbReference type="NCBI Taxonomy" id="1128425"/>
    <lineage>
        <taxon>Eukaryota</taxon>
        <taxon>Fungi</taxon>
        <taxon>Dikarya</taxon>
        <taxon>Basidiomycota</taxon>
        <taxon>Agaricomycotina</taxon>
        <taxon>Agaricomycetes</taxon>
        <taxon>Agaricomycetidae</taxon>
        <taxon>Agaricales</taxon>
        <taxon>Fistulinaceae</taxon>
        <taxon>Fistulina</taxon>
    </lineage>
</organism>
<dbReference type="Pfam" id="PF03151">
    <property type="entry name" value="TPT"/>
    <property type="match status" value="1"/>
</dbReference>
<dbReference type="GO" id="GO:0016020">
    <property type="term" value="C:membrane"/>
    <property type="evidence" value="ECO:0007669"/>
    <property type="project" value="UniProtKB-SubCell"/>
</dbReference>
<feature type="compositionally biased region" description="Polar residues" evidence="5">
    <location>
        <begin position="381"/>
        <end position="398"/>
    </location>
</feature>
<dbReference type="SUPFAM" id="SSF103481">
    <property type="entry name" value="Multidrug resistance efflux transporter EmrE"/>
    <property type="match status" value="2"/>
</dbReference>
<accession>A0A0D7A1Q7</accession>
<dbReference type="PANTHER" id="PTHR11132">
    <property type="entry name" value="SOLUTE CARRIER FAMILY 35"/>
    <property type="match status" value="1"/>
</dbReference>
<feature type="transmembrane region" description="Helical" evidence="6">
    <location>
        <begin position="173"/>
        <end position="192"/>
    </location>
</feature>
<dbReference type="InterPro" id="IPR037185">
    <property type="entry name" value="EmrE-like"/>
</dbReference>
<feature type="transmembrane region" description="Helical" evidence="6">
    <location>
        <begin position="91"/>
        <end position="114"/>
    </location>
</feature>
<evidence type="ECO:0000256" key="2">
    <source>
        <dbReference type="ARBA" id="ARBA00022692"/>
    </source>
</evidence>
<gene>
    <name evidence="8" type="ORF">FISHEDRAFT_50373</name>
</gene>
<keyword evidence="3 6" id="KW-1133">Transmembrane helix</keyword>
<keyword evidence="2 6" id="KW-0812">Transmembrane</keyword>
<feature type="transmembrane region" description="Helical" evidence="6">
    <location>
        <begin position="126"/>
        <end position="142"/>
    </location>
</feature>
<evidence type="ECO:0000256" key="4">
    <source>
        <dbReference type="ARBA" id="ARBA00023136"/>
    </source>
</evidence>
<comment type="subcellular location">
    <subcellularLocation>
        <location evidence="1">Membrane</location>
        <topology evidence="1">Multi-pass membrane protein</topology>
    </subcellularLocation>
</comment>
<feature type="transmembrane region" description="Helical" evidence="6">
    <location>
        <begin position="57"/>
        <end position="79"/>
    </location>
</feature>
<feature type="transmembrane region" description="Helical" evidence="6">
    <location>
        <begin position="263"/>
        <end position="284"/>
    </location>
</feature>
<evidence type="ECO:0000259" key="7">
    <source>
        <dbReference type="Pfam" id="PF03151"/>
    </source>
</evidence>
<evidence type="ECO:0000313" key="9">
    <source>
        <dbReference type="Proteomes" id="UP000054144"/>
    </source>
</evidence>
<dbReference type="Proteomes" id="UP000054144">
    <property type="component" value="Unassembled WGS sequence"/>
</dbReference>
<keyword evidence="4 6" id="KW-0472">Membrane</keyword>
<feature type="compositionally biased region" description="Pro residues" evidence="5">
    <location>
        <begin position="432"/>
        <end position="450"/>
    </location>
</feature>